<dbReference type="PROSITE" id="PS00455">
    <property type="entry name" value="AMP_BINDING"/>
    <property type="match status" value="2"/>
</dbReference>
<evidence type="ECO:0000313" key="8">
    <source>
        <dbReference type="Proteomes" id="UP001589709"/>
    </source>
</evidence>
<dbReference type="InterPro" id="IPR045851">
    <property type="entry name" value="AMP-bd_C_sf"/>
</dbReference>
<dbReference type="InterPro" id="IPR020806">
    <property type="entry name" value="PKS_PP-bd"/>
</dbReference>
<evidence type="ECO:0000313" key="7">
    <source>
        <dbReference type="EMBL" id="MFB9463167.1"/>
    </source>
</evidence>
<dbReference type="CDD" id="cd19540">
    <property type="entry name" value="LCL_NRPS-like"/>
    <property type="match status" value="1"/>
</dbReference>
<dbReference type="InterPro" id="IPR042099">
    <property type="entry name" value="ANL_N_sf"/>
</dbReference>
<dbReference type="InterPro" id="IPR029058">
    <property type="entry name" value="AB_hydrolase_fold"/>
</dbReference>
<dbReference type="Pfam" id="PF00550">
    <property type="entry name" value="PP-binding"/>
    <property type="match status" value="3"/>
</dbReference>
<dbReference type="Gene3D" id="3.40.50.980">
    <property type="match status" value="4"/>
</dbReference>
<feature type="domain" description="Carrier" evidence="6">
    <location>
        <begin position="2528"/>
        <end position="2603"/>
    </location>
</feature>
<dbReference type="NCBIfam" id="TIGR01733">
    <property type="entry name" value="AA-adenyl-dom"/>
    <property type="match status" value="2"/>
</dbReference>
<keyword evidence="5" id="KW-0045">Antibiotic biosynthesis</keyword>
<dbReference type="PANTHER" id="PTHR45527:SF1">
    <property type="entry name" value="FATTY ACID SYNTHASE"/>
    <property type="match status" value="1"/>
</dbReference>
<protein>
    <submittedName>
        <fullName evidence="7">Amino acid adenylation domain-containing protein</fullName>
    </submittedName>
</protein>
<dbReference type="InterPro" id="IPR036736">
    <property type="entry name" value="ACP-like_sf"/>
</dbReference>
<dbReference type="SUPFAM" id="SSF47336">
    <property type="entry name" value="ACP-like"/>
    <property type="match status" value="3"/>
</dbReference>
<dbReference type="Pfam" id="PF00668">
    <property type="entry name" value="Condensation"/>
    <property type="match status" value="4"/>
</dbReference>
<evidence type="ECO:0000256" key="4">
    <source>
        <dbReference type="ARBA" id="ARBA00022737"/>
    </source>
</evidence>
<name>A0ABV5MYT0_9ACTN</name>
<dbReference type="NCBIfam" id="NF003417">
    <property type="entry name" value="PRK04813.1"/>
    <property type="match status" value="4"/>
</dbReference>
<feature type="domain" description="Carrier" evidence="6">
    <location>
        <begin position="3387"/>
        <end position="3462"/>
    </location>
</feature>
<dbReference type="Gene3D" id="3.40.50.12780">
    <property type="entry name" value="N-terminal domain of ligase-like"/>
    <property type="match status" value="1"/>
</dbReference>
<dbReference type="InterPro" id="IPR010071">
    <property type="entry name" value="AA_adenyl_dom"/>
</dbReference>
<dbReference type="SUPFAM" id="SSF56801">
    <property type="entry name" value="Acetyl-CoA synthetase-like"/>
    <property type="match status" value="3"/>
</dbReference>
<keyword evidence="3" id="KW-0597">Phosphoprotein</keyword>
<dbReference type="PROSITE" id="PS50075">
    <property type="entry name" value="CARRIER"/>
    <property type="match status" value="3"/>
</dbReference>
<dbReference type="EMBL" id="JBHMCY010000015">
    <property type="protein sequence ID" value="MFB9463167.1"/>
    <property type="molecule type" value="Genomic_DNA"/>
</dbReference>
<reference evidence="7 8" key="1">
    <citation type="submission" date="2024-09" db="EMBL/GenBank/DDBJ databases">
        <authorList>
            <person name="Sun Q."/>
            <person name="Mori K."/>
        </authorList>
    </citation>
    <scope>NUCLEOTIDE SEQUENCE [LARGE SCALE GENOMIC DNA]</scope>
    <source>
        <strain evidence="7 8">JCM 6917</strain>
    </source>
</reference>
<dbReference type="InterPro" id="IPR001242">
    <property type="entry name" value="Condensation_dom"/>
</dbReference>
<feature type="domain" description="Carrier" evidence="6">
    <location>
        <begin position="975"/>
        <end position="1049"/>
    </location>
</feature>
<keyword evidence="8" id="KW-1185">Reference proteome</keyword>
<dbReference type="Pfam" id="PF00501">
    <property type="entry name" value="AMP-binding"/>
    <property type="match status" value="3"/>
</dbReference>
<dbReference type="CDD" id="cd05930">
    <property type="entry name" value="A_NRPS"/>
    <property type="match status" value="1"/>
</dbReference>
<evidence type="ECO:0000259" key="6">
    <source>
        <dbReference type="PROSITE" id="PS50075"/>
    </source>
</evidence>
<dbReference type="Gene3D" id="3.30.300.30">
    <property type="match status" value="2"/>
</dbReference>
<gene>
    <name evidence="7" type="ORF">ACFF45_10725</name>
</gene>
<dbReference type="InterPro" id="IPR010060">
    <property type="entry name" value="NRPS_synth"/>
</dbReference>
<evidence type="ECO:0000256" key="5">
    <source>
        <dbReference type="ARBA" id="ARBA00023194"/>
    </source>
</evidence>
<dbReference type="InterPro" id="IPR006162">
    <property type="entry name" value="Ppantetheine_attach_site"/>
</dbReference>
<sequence>MTPVQTVGLPLTAGQKDIWFDAKLSGGGATYNTAIYWDIRGPLDLDLFRTALARLVDESQCLRTRFDEQGGEPRQFVEPLDTLPLTVTDVRTAPDPAAAARQAIREDLAVPFPLDEEAGGTEGHVPLFRLSVFVLGPERTFFCLLNHHLVSDGFSYVIYFQRLSEIYAALLDGTPLDEGRMPALAELVDAEAAYAASPKGERDAAYWQEQVGDGPELVSLATRDAQPAPSFHQEGAVLPERTAELLRTVAWESRVTWQTTFAAALGAYTARTTATEDVLLALPVTARVGGTMQRVPGMVVNSLPLRLAVSAGSTRAELIAATYKVFSQGLRHQRHRVSKIRRAMGLPSDDRRPFGPFLNMMPQVEKLAIGPCEATIYSPSTGLVDDLEFTVADKGDAGLSVDLSGNTARYDHAEIRTHLDRFTAFLGAFLRAAPDAPLGGIDLLTADERADLTATLTGPVRETPYLGVVERIREQAGRSPHAVAVTDDDGSIDYAELTGRASAVSRVLTGQGPVAILTEPGRDFVTAELAVLGAGRAFVPLDPGAPLARLTALLRDSGAGFLLTQEEHANLARAAAGSLAGPLPVHVLDARTDPGDALAPVTGGPLDLAYVIYTSGSTGKPKGAMVQRGGMVNHLLAKVEEFGLTPADALVHNAPVTFDVTVWQTLTTLLVGGRVRAFGRGEAADPDALFPAIGAEGLTVIEVVPSLLRATLDVWDAADSAPELPALRWMISNGEALPADLCRRWFARYPDIPLANLYGPTECSDDVTHAYVATAGDLDAPVVPIGRPLRNTRLHVLGADLRPVPRGAQGELFISGRGVGRGYLGDPRRTATTFVPDPFAADGSRMYRTGDHVVLRADGQLAFVGRTDHQVKIRGQRIELGEVETALRELPGVADAVAAAVTDPAGQQRLVGYVVGDGARQDPAVARALLAQRLPGALVPAVVVVLDELPLTAHGKVDRKSLPAPDLGAPARGRAPRTDDERVLCQVLAEVLGLPEVGPQDSFFALGGDSISSLQVVSGARKKGLVVTARDVFRHRTPAAIAAVAGHAEQTAPAAAEDGIGTVELLPVAKQLRELLSQLPGGRLPAERLPAEAREFAQYVTVTVPADVDAPRLERALQAVLDRHDTLRLRLTTPVPGLWSLTTQPRGAVTAADVLTAVTVPAGADRTARLAEELTAARARLRPEDGLVAQAVLLTEEDTRTLLLVVHHLAVDGVSWRILLPDLQAAWEAVSAGREPRLDPVPTSYRRWAKALSEEARTAERMAELPLWSEQSGGVSALLTEQPLDPAREVHGSAGRLRIELPAEHTAALLTQVPAAFHAEINEVLLTGLALALAERARRTGSATRTLIELEGHGREQIAGDLDVSRTVGWFTSVFPVGLDVGELDGADVWQGGTALAAALKRVKTALRALPDHGIGHGLLRHLNPQTAAALARTPVPQLGFNYLGRFTTGGGDWSMQAGAAGRTEAPGTPLRQPLDVVAVTEDRPGGPVLVADWTWASALLDEADVRDLAETWFRALKALATHADQPGTTGRIPSEFPLVQVEQREIDAYESELRGVTDILPLSPLQRGLLFQAEFDRQGMDAYTLQVVMDIGGPMDSTALRAAAVTLLDRNPALRAMFRERGTGDPLQLIPDHVELPWTEVDLTGVAAADVDAEVARRTDEEWLCRFDVTRGPLTRFTVHRIAENRHRVVWTTHHMLVDGWSLSAVLAEELVTLWSNGADTTALARVAPAQRHLEWSAAQDKDAAREAWRAEFAEVDGATRLGPADRDRVSVLPETLVADVPAEVTAALTPWAHDRGLTMNTVVQGAWAVVLGALTGRQDVTFGAVVSGRPAELPDAERMVGAFLHTLPVRARLDAAQPFEAMLADLQDRQLGLEPHHHLGLAEVQQCARTGELFDTVVSFHNYPTGALDRIGEHIPGLTMLGWKARVAAEYPLAIGVFPGPDGRLRVEAQYRPDLFTEERTDGFVRRFLRVLERLAAAPGAPLGRLDTLDENERHRLTADWAGAEAARPEPGLLATDTFERWAAWFPDKPAVSLGARVLDYTELNSRANRIARLLVARGVRPEQPVAVMLPRSPELVVAALAALKAGAVFLPVDVDYPADRVGYLLDDARPAVLLTDTATAARPAGLPRLPGRADVPLILDAPDTAGELDQLSGADLTHADRNEKLHPRHTAYMIYTSGSTGRPKGVAVPHAGLMAMVDSLSERFDLDHDARVLQFASFSFDASVFGIMLALLNGGTLVIADEEHRTPGRPLVDLINDARINLVALPPVVVGALPEGSTLPAGLRMVVTGEAVPPQVVDRWAGSVRMFNGYGPTEAVVGCTVSGPLVPGRGRPPIGRPTSAHRVYVLDRALRPVPVGCVGELYVGGGLARGYLGRPGLTAQRFLADPYGPSGSRMYRTGDLVRWLPDGELDYLDRADDQVQLRGIRIELGEISAALTAMPAVEQAAVVMREDASGERRLVAYVVASGAGAGADTGVLRERLAQELPDYMVPSAVVALDSLPLTTNGKLDRAALPDPDLGAGAPGRSPRTPVEEILCGLFADILGRDQVYADEDFFEIGGHSLLATRLVSRVRGVLGAELPIRALFEARTAAALAARVEQADRARSPLAPAPAGTERPLSFTQQRQWFLNRREGAADGSYNSVLAFRLTGQLDTDALPAALRDIAERHEVLRTVMPDTDGTPSLRVLDAATGAPAVKVVSVPAEEVTAAVAAEADRGFDLTEETPLRVRLFPVGQDECVLLFVIHHIAFDGWSMGPFLGDFAAAYRARSTGRAPRWEPLPVQYADFAVWQRELLGGDDDPDSLAAEQLDYWRDALAGLPDETPLPADFPRPARGSREGDVVLFDIDAELRFAMVELARATGTTEFIVCQAALSALLTRRGAGTDIPVGVSVAGRTDDALSDVVGMFLNTLVLRGDTSGDPTFRELLDRLRETDLAAFSHQDVPFDQVVDALRPARALNRHPLFQVSLTVQYDGVRDLGLPHLTARPEYVPSRQAKLDLVVELVPWHDKDGMQGLLTFSRDLFTRETAESLVRQFTRVLRDAVADPDVRIGDLEIVGADEPAAAVQEAQEIQEVPETRKAQDFDAIVRELPEVTLLDLFAGLVAEEPGAVATGSGAQALTYAELDRGADALARTLAAAGAGPERTVALAVPRAADQALGALAVLKAGAAYVPLAADEPGDGIRALFADVDPVCVLTTAGLAGRLRTTGVPVLVLDVAGLRGTADDYHRPVTAATPRPEQAAYVIRGGAAGTVVEHRTAAARVVAALDEGRPDRAGLFGALLAGTGVAARERPPAAWAAPETVPADTTRWPAHGYVLDETLRPAPEGELYLAGAAVARSYAGRAGATAARFVPDPWGGAGARMWRTGRKVTRDADASVRPAPPRPVADPVDPLVARLCEIVAEVVGADSVAPAENFFETRSMDSMKSLRLVARARKAGIELSIADVFTHQSVAALATALRPEPEPETAPAARDSTRAMAEAIEETESLDHADTFAPMLCIRPSGGRPPVFCLHSGVGFALSYLPLARYIGPDHPVYGVQSPSVVGDAPLPDSIEANAAAYVDLIRQVRPEGPYHLLGWSFGGLLAYEIAVQLRAAGQQVGLLANLDAYPRTGAVDERDEQGSLAWLLEGIGHSRDEFGDRELTPADIVDALRRDGSALARMGERRMARMVDLMARHQILNTRYRPRGYDGDMHLFLADRSPWGEETDKERLWAPHTAGTVTAHHIDCAHDDMLSPGPLGEIGRAVAAQLERLHAESDRSRR</sequence>
<dbReference type="Gene3D" id="3.30.559.30">
    <property type="entry name" value="Nonribosomal peptide synthetase, condensation domain"/>
    <property type="match status" value="4"/>
</dbReference>
<dbReference type="InterPro" id="IPR009081">
    <property type="entry name" value="PP-bd_ACP"/>
</dbReference>
<dbReference type="SUPFAM" id="SSF52777">
    <property type="entry name" value="CoA-dependent acyltransferases"/>
    <property type="match status" value="8"/>
</dbReference>
<proteinExistence type="predicted"/>
<dbReference type="PANTHER" id="PTHR45527">
    <property type="entry name" value="NONRIBOSOMAL PEPTIDE SYNTHETASE"/>
    <property type="match status" value="1"/>
</dbReference>
<dbReference type="InterPro" id="IPR020845">
    <property type="entry name" value="AMP-binding_CS"/>
</dbReference>
<dbReference type="InterPro" id="IPR000873">
    <property type="entry name" value="AMP-dep_synth/lig_dom"/>
</dbReference>
<accession>A0ABV5MYT0</accession>
<dbReference type="Gene3D" id="1.10.1200.10">
    <property type="entry name" value="ACP-like"/>
    <property type="match status" value="2"/>
</dbReference>
<dbReference type="Pfam" id="PF13193">
    <property type="entry name" value="AMP-binding_C"/>
    <property type="match status" value="2"/>
</dbReference>
<dbReference type="SUPFAM" id="SSF53474">
    <property type="entry name" value="alpha/beta-Hydrolases"/>
    <property type="match status" value="1"/>
</dbReference>
<keyword evidence="2" id="KW-0596">Phosphopantetheine</keyword>
<dbReference type="SMART" id="SM00823">
    <property type="entry name" value="PKS_PP"/>
    <property type="match status" value="3"/>
</dbReference>
<dbReference type="NCBIfam" id="TIGR01720">
    <property type="entry name" value="NRPS-para261"/>
    <property type="match status" value="1"/>
</dbReference>
<evidence type="ECO:0000256" key="2">
    <source>
        <dbReference type="ARBA" id="ARBA00022450"/>
    </source>
</evidence>
<dbReference type="Gene3D" id="2.30.38.10">
    <property type="entry name" value="Luciferase, Domain 3"/>
    <property type="match status" value="2"/>
</dbReference>
<dbReference type="PROSITE" id="PS00012">
    <property type="entry name" value="PHOSPHOPANTETHEINE"/>
    <property type="match status" value="2"/>
</dbReference>
<comment type="caution">
    <text evidence="7">The sequence shown here is derived from an EMBL/GenBank/DDBJ whole genome shotgun (WGS) entry which is preliminary data.</text>
</comment>
<comment type="cofactor">
    <cofactor evidence="1">
        <name>pantetheine 4'-phosphate</name>
        <dbReference type="ChEBI" id="CHEBI:47942"/>
    </cofactor>
</comment>
<dbReference type="Proteomes" id="UP001589709">
    <property type="component" value="Unassembled WGS sequence"/>
</dbReference>
<dbReference type="Gene3D" id="3.40.50.1820">
    <property type="entry name" value="alpha/beta hydrolase"/>
    <property type="match status" value="1"/>
</dbReference>
<dbReference type="Pfam" id="PF00975">
    <property type="entry name" value="Thioesterase"/>
    <property type="match status" value="1"/>
</dbReference>
<organism evidence="7 8">
    <name type="scientific">Streptomyces cinereospinus</name>
    <dbReference type="NCBI Taxonomy" id="285561"/>
    <lineage>
        <taxon>Bacteria</taxon>
        <taxon>Bacillati</taxon>
        <taxon>Actinomycetota</taxon>
        <taxon>Actinomycetes</taxon>
        <taxon>Kitasatosporales</taxon>
        <taxon>Streptomycetaceae</taxon>
        <taxon>Streptomyces</taxon>
    </lineage>
</organism>
<keyword evidence="4" id="KW-0677">Repeat</keyword>
<dbReference type="InterPro" id="IPR001031">
    <property type="entry name" value="Thioesterase"/>
</dbReference>
<dbReference type="InterPro" id="IPR025110">
    <property type="entry name" value="AMP-bd_C"/>
</dbReference>
<dbReference type="InterPro" id="IPR023213">
    <property type="entry name" value="CAT-like_dom_sf"/>
</dbReference>
<dbReference type="Gene3D" id="3.30.559.10">
    <property type="entry name" value="Chloramphenicol acetyltransferase-like domain"/>
    <property type="match status" value="4"/>
</dbReference>
<evidence type="ECO:0000256" key="1">
    <source>
        <dbReference type="ARBA" id="ARBA00001957"/>
    </source>
</evidence>
<evidence type="ECO:0000256" key="3">
    <source>
        <dbReference type="ARBA" id="ARBA00022553"/>
    </source>
</evidence>
<dbReference type="RefSeq" id="WP_381345107.1">
    <property type="nucleotide sequence ID" value="NZ_JBHMCY010000015.1"/>
</dbReference>